<gene>
    <name evidence="4" type="ORF">WA026_003063</name>
</gene>
<dbReference type="InterPro" id="IPR052728">
    <property type="entry name" value="O2_lipid_transport_reg"/>
</dbReference>
<feature type="transmembrane region" description="Helical" evidence="1">
    <location>
        <begin position="141"/>
        <end position="162"/>
    </location>
</feature>
<feature type="transmembrane region" description="Helical" evidence="1">
    <location>
        <begin position="468"/>
        <end position="489"/>
    </location>
</feature>
<sequence>MANRLSLVLLLCLFEPLVRCVSDRELSLLPKIHEMENPDECSKNNGVFCKITVMLSPFNGTNHSEAWRVIEETKEDYRYFPRDKLFHGRCFKKNQVDRLEENLKFSYDSKYRNDSLQANVKSFACFEKGRYILDDLDYWDMLFISIGVIYGVFIFLATVYTYLASKEKANFVIQVVTIFSLSTIWKELRKPIKNEDFQNLKSIQGIRTITIMLIISMHAYYGNMLTFLKNPEFMENIYINLVTRTVITIFTFLVQSFFLISAWLLSTQLNNILKRNGDLTFKDVFLMAFNRYFRLIPVVAVLEAALRSNLAYNMVSYINADMMKREVDICRYSWWKNFLFIQNIYEPDKICSSVTWYLAADYQLYLLTLGLYYLSHKMKINRNYLISVVVVITIAIQVTIVSQTDFQGFLRLIPRTANLEDMLMSIEFTISYIPPWCNSITYMMGIIFATIYCNHKNERLFHHTVKKILWLVCFLGLPVLAIFITSFQYDIRFLEMMVSIFARPVFAFGIGIGILGMAGKTGGLIRMILESEPLIFLANFCYCVYLFHYAIVFLRILQQEEMAELSVFYIATYTFKDYTFSFVLGALVYITVEHPLVQLQKLVFPQVSTKRPSLEESTKPNSEIIHSNST</sequence>
<evidence type="ECO:0000256" key="2">
    <source>
        <dbReference type="SAM" id="SignalP"/>
    </source>
</evidence>
<evidence type="ECO:0000313" key="5">
    <source>
        <dbReference type="Proteomes" id="UP001431783"/>
    </source>
</evidence>
<dbReference type="Proteomes" id="UP001431783">
    <property type="component" value="Unassembled WGS sequence"/>
</dbReference>
<keyword evidence="1" id="KW-0472">Membrane</keyword>
<feature type="domain" description="Acyltransferase 3" evidence="3">
    <location>
        <begin position="201"/>
        <end position="553"/>
    </location>
</feature>
<feature type="transmembrane region" description="Helical" evidence="1">
    <location>
        <begin position="568"/>
        <end position="592"/>
    </location>
</feature>
<evidence type="ECO:0000256" key="1">
    <source>
        <dbReference type="SAM" id="Phobius"/>
    </source>
</evidence>
<dbReference type="PANTHER" id="PTHR11161">
    <property type="entry name" value="O-ACYLTRANSFERASE"/>
    <property type="match status" value="1"/>
</dbReference>
<name>A0AAW1TLZ6_9CUCU</name>
<dbReference type="Pfam" id="PF01757">
    <property type="entry name" value="Acyl_transf_3"/>
    <property type="match status" value="1"/>
</dbReference>
<dbReference type="EMBL" id="JARQZJ010000001">
    <property type="protein sequence ID" value="KAK9869313.1"/>
    <property type="molecule type" value="Genomic_DNA"/>
</dbReference>
<feature type="transmembrane region" description="Helical" evidence="1">
    <location>
        <begin position="501"/>
        <end position="522"/>
    </location>
</feature>
<feature type="transmembrane region" description="Helical" evidence="1">
    <location>
        <begin position="432"/>
        <end position="453"/>
    </location>
</feature>
<evidence type="ECO:0000313" key="4">
    <source>
        <dbReference type="EMBL" id="KAK9869313.1"/>
    </source>
</evidence>
<feature type="transmembrane region" description="Helical" evidence="1">
    <location>
        <begin position="384"/>
        <end position="402"/>
    </location>
</feature>
<dbReference type="InterPro" id="IPR002656">
    <property type="entry name" value="Acyl_transf_3_dom"/>
</dbReference>
<protein>
    <recommendedName>
        <fullName evidence="3">Acyltransferase 3 domain-containing protein</fullName>
    </recommendedName>
</protein>
<keyword evidence="1" id="KW-1133">Transmembrane helix</keyword>
<accession>A0AAW1TLZ6</accession>
<reference evidence="4 5" key="1">
    <citation type="submission" date="2023-03" db="EMBL/GenBank/DDBJ databases">
        <title>Genome insight into feeding habits of ladybird beetles.</title>
        <authorList>
            <person name="Li H.-S."/>
            <person name="Huang Y.-H."/>
            <person name="Pang H."/>
        </authorList>
    </citation>
    <scope>NUCLEOTIDE SEQUENCE [LARGE SCALE GENOMIC DNA]</scope>
    <source>
        <strain evidence="4">SYSU_2023b</strain>
        <tissue evidence="4">Whole body</tissue>
    </source>
</reference>
<comment type="caution">
    <text evidence="4">The sequence shown here is derived from an EMBL/GenBank/DDBJ whole genome shotgun (WGS) entry which is preliminary data.</text>
</comment>
<feature type="transmembrane region" description="Helical" evidence="1">
    <location>
        <begin position="205"/>
        <end position="221"/>
    </location>
</feature>
<feature type="transmembrane region" description="Helical" evidence="1">
    <location>
        <begin position="241"/>
        <end position="264"/>
    </location>
</feature>
<dbReference type="GO" id="GO:0016747">
    <property type="term" value="F:acyltransferase activity, transferring groups other than amino-acyl groups"/>
    <property type="evidence" value="ECO:0007669"/>
    <property type="project" value="InterPro"/>
</dbReference>
<dbReference type="AlphaFoldDB" id="A0AAW1TLZ6"/>
<feature type="chain" id="PRO_5043867265" description="Acyltransferase 3 domain-containing protein" evidence="2">
    <location>
        <begin position="21"/>
        <end position="630"/>
    </location>
</feature>
<proteinExistence type="predicted"/>
<evidence type="ECO:0000259" key="3">
    <source>
        <dbReference type="Pfam" id="PF01757"/>
    </source>
</evidence>
<keyword evidence="5" id="KW-1185">Reference proteome</keyword>
<feature type="transmembrane region" description="Helical" evidence="1">
    <location>
        <begin position="534"/>
        <end position="556"/>
    </location>
</feature>
<feature type="signal peptide" evidence="2">
    <location>
        <begin position="1"/>
        <end position="20"/>
    </location>
</feature>
<organism evidence="4 5">
    <name type="scientific">Henosepilachna vigintioctopunctata</name>
    <dbReference type="NCBI Taxonomy" id="420089"/>
    <lineage>
        <taxon>Eukaryota</taxon>
        <taxon>Metazoa</taxon>
        <taxon>Ecdysozoa</taxon>
        <taxon>Arthropoda</taxon>
        <taxon>Hexapoda</taxon>
        <taxon>Insecta</taxon>
        <taxon>Pterygota</taxon>
        <taxon>Neoptera</taxon>
        <taxon>Endopterygota</taxon>
        <taxon>Coleoptera</taxon>
        <taxon>Polyphaga</taxon>
        <taxon>Cucujiformia</taxon>
        <taxon>Coccinelloidea</taxon>
        <taxon>Coccinellidae</taxon>
        <taxon>Epilachninae</taxon>
        <taxon>Epilachnini</taxon>
        <taxon>Henosepilachna</taxon>
    </lineage>
</organism>
<dbReference type="PANTHER" id="PTHR11161:SF72">
    <property type="entry name" value="FI21449P1"/>
    <property type="match status" value="1"/>
</dbReference>
<keyword evidence="1" id="KW-0812">Transmembrane</keyword>
<keyword evidence="2" id="KW-0732">Signal</keyword>